<dbReference type="EMBL" id="BAAATD010000001">
    <property type="protein sequence ID" value="GAA2582421.1"/>
    <property type="molecule type" value="Genomic_DNA"/>
</dbReference>
<sequence>MHEQQWNRRRALTLGGRAAAAVALTPFLAGARAANASAPRRFDIAGAVRPLLWNTTIRPGSVIQSFGFDDLRGHLYFAQLLEEIDAAPAGRLRVTKTDLAGNVLGGMVLRDRRGVGWGHGMSIAVESTPGDLRLWVEVDGAVRTDGLDCTGRALARIPFADGATFTPESAVIEKHWLVRGATDVTCALDPAGNRLVQRYVLAGRARYAVYSLDDVIARSYHPVAWFTEPPLPTFPGSIRAAPGASGVVEVQGYAPYDRHMYILAANARDEAYLTAVDLTTGRVVQRRSLDSGPSASFPHVHRKAEGMAIQRAGDSARLCYGFAGGDRGARTTTISYLDSLV</sequence>
<reference evidence="1 2" key="1">
    <citation type="journal article" date="2019" name="Int. J. Syst. Evol. Microbiol.">
        <title>The Global Catalogue of Microorganisms (GCM) 10K type strain sequencing project: providing services to taxonomists for standard genome sequencing and annotation.</title>
        <authorList>
            <consortium name="The Broad Institute Genomics Platform"/>
            <consortium name="The Broad Institute Genome Sequencing Center for Infectious Disease"/>
            <person name="Wu L."/>
            <person name="Ma J."/>
        </authorList>
    </citation>
    <scope>NUCLEOTIDE SEQUENCE [LARGE SCALE GENOMIC DNA]</scope>
    <source>
        <strain evidence="1 2">JCM 6833</strain>
    </source>
</reference>
<protein>
    <submittedName>
        <fullName evidence="1">Uncharacterized protein</fullName>
    </submittedName>
</protein>
<comment type="caution">
    <text evidence="1">The sequence shown here is derived from an EMBL/GenBank/DDBJ whole genome shotgun (WGS) entry which is preliminary data.</text>
</comment>
<name>A0ABN3PF54_9ACTN</name>
<organism evidence="1 2">
    <name type="scientific">Actinomadura fulvescens</name>
    <dbReference type="NCBI Taxonomy" id="46160"/>
    <lineage>
        <taxon>Bacteria</taxon>
        <taxon>Bacillati</taxon>
        <taxon>Actinomycetota</taxon>
        <taxon>Actinomycetes</taxon>
        <taxon>Streptosporangiales</taxon>
        <taxon>Thermomonosporaceae</taxon>
        <taxon>Actinomadura</taxon>
    </lineage>
</organism>
<dbReference type="Proteomes" id="UP001501509">
    <property type="component" value="Unassembled WGS sequence"/>
</dbReference>
<gene>
    <name evidence="1" type="ORF">GCM10010411_13920</name>
</gene>
<dbReference type="InterPro" id="IPR006311">
    <property type="entry name" value="TAT_signal"/>
</dbReference>
<keyword evidence="2" id="KW-1185">Reference proteome</keyword>
<dbReference type="RefSeq" id="WP_344538710.1">
    <property type="nucleotide sequence ID" value="NZ_BAAATD010000001.1"/>
</dbReference>
<evidence type="ECO:0000313" key="2">
    <source>
        <dbReference type="Proteomes" id="UP001501509"/>
    </source>
</evidence>
<evidence type="ECO:0000313" key="1">
    <source>
        <dbReference type="EMBL" id="GAA2582421.1"/>
    </source>
</evidence>
<accession>A0ABN3PF54</accession>
<proteinExistence type="predicted"/>
<dbReference type="PROSITE" id="PS51318">
    <property type="entry name" value="TAT"/>
    <property type="match status" value="1"/>
</dbReference>